<dbReference type="OrthoDB" id="9801455at2"/>
<evidence type="ECO:0000256" key="7">
    <source>
        <dbReference type="RuleBase" id="RU361187"/>
    </source>
</evidence>
<dbReference type="Pfam" id="PF16369">
    <property type="entry name" value="GH43_C"/>
    <property type="match status" value="1"/>
</dbReference>
<dbReference type="STRING" id="1450648.CLORY_26140"/>
<dbReference type="GO" id="GO:0046558">
    <property type="term" value="F:arabinan endo-1,5-alpha-L-arabinosidase activity"/>
    <property type="evidence" value="ECO:0007669"/>
    <property type="project" value="UniProtKB-EC"/>
</dbReference>
<dbReference type="InterPro" id="IPR032291">
    <property type="entry name" value="Abn2_C"/>
</dbReference>
<feature type="transmembrane region" description="Helical" evidence="8">
    <location>
        <begin position="9"/>
        <end position="29"/>
    </location>
</feature>
<dbReference type="InterPro" id="IPR050727">
    <property type="entry name" value="GH43_arabinanases"/>
</dbReference>
<evidence type="ECO:0000256" key="2">
    <source>
        <dbReference type="ARBA" id="ARBA00009865"/>
    </source>
</evidence>
<evidence type="ECO:0000256" key="6">
    <source>
        <dbReference type="PIRSR" id="PIRSR606710-2"/>
    </source>
</evidence>
<keyword evidence="8" id="KW-1133">Transmembrane helix</keyword>
<evidence type="ECO:0000259" key="9">
    <source>
        <dbReference type="Pfam" id="PF16369"/>
    </source>
</evidence>
<dbReference type="CDD" id="cd18832">
    <property type="entry name" value="GH43_GsAbnA-like"/>
    <property type="match status" value="1"/>
</dbReference>
<comment type="pathway">
    <text evidence="1">Glycan metabolism; L-arabinan degradation.</text>
</comment>
<feature type="active site" description="Proton donor" evidence="5">
    <location>
        <position position="304"/>
    </location>
</feature>
<evidence type="ECO:0000256" key="8">
    <source>
        <dbReference type="SAM" id="Phobius"/>
    </source>
</evidence>
<proteinExistence type="inferred from homology"/>
<keyword evidence="4 7" id="KW-0326">Glycosidase</keyword>
<keyword evidence="3 7" id="KW-0378">Hydrolase</keyword>
<protein>
    <submittedName>
        <fullName evidence="10">Extracellular endo-alpha-(1-&gt;5)-L-arabinanase</fullName>
        <ecNumber evidence="10">3.2.1.99</ecNumber>
    </submittedName>
</protein>
<dbReference type="RefSeq" id="WP_079425152.1">
    <property type="nucleotide sequence ID" value="NZ_MZGV01000028.1"/>
</dbReference>
<dbReference type="EC" id="3.2.1.99" evidence="10"/>
<feature type="domain" description="Extracellular endo-alpha-(1-&gt;5)-L-arabinanase C-terminal" evidence="9">
    <location>
        <begin position="432"/>
        <end position="540"/>
    </location>
</feature>
<feature type="site" description="Important for catalytic activity, responsible for pKa modulation of the active site Glu and correct orientation of both the proton donor and substrate" evidence="6">
    <location>
        <position position="238"/>
    </location>
</feature>
<dbReference type="EMBL" id="MZGV01000028">
    <property type="protein sequence ID" value="OPJ60746.1"/>
    <property type="molecule type" value="Genomic_DNA"/>
</dbReference>
<dbReference type="PANTHER" id="PTHR43301:SF3">
    <property type="entry name" value="ARABINAN ENDO-1,5-ALPHA-L-ARABINOSIDASE A-RELATED"/>
    <property type="match status" value="1"/>
</dbReference>
<evidence type="ECO:0000256" key="4">
    <source>
        <dbReference type="ARBA" id="ARBA00023295"/>
    </source>
</evidence>
<name>A0A1V4ILD6_9CLOT</name>
<evidence type="ECO:0000313" key="11">
    <source>
        <dbReference type="Proteomes" id="UP000190080"/>
    </source>
</evidence>
<evidence type="ECO:0000256" key="3">
    <source>
        <dbReference type="ARBA" id="ARBA00022801"/>
    </source>
</evidence>
<gene>
    <name evidence="10" type="ORF">CLORY_26140</name>
</gene>
<dbReference type="InterPro" id="IPR023296">
    <property type="entry name" value="Glyco_hydro_beta-prop_sf"/>
</dbReference>
<keyword evidence="8" id="KW-0812">Transmembrane</keyword>
<reference evidence="10 11" key="1">
    <citation type="submission" date="2017-03" db="EMBL/GenBank/DDBJ databases">
        <title>Genome sequence of Clostridium oryzae DSM 28571.</title>
        <authorList>
            <person name="Poehlein A."/>
            <person name="Daniel R."/>
        </authorList>
    </citation>
    <scope>NUCLEOTIDE SEQUENCE [LARGE SCALE GENOMIC DNA]</scope>
    <source>
        <strain evidence="10 11">DSM 28571</strain>
    </source>
</reference>
<comment type="caution">
    <text evidence="10">The sequence shown here is derived from an EMBL/GenBank/DDBJ whole genome shotgun (WGS) entry which is preliminary data.</text>
</comment>
<evidence type="ECO:0000313" key="10">
    <source>
        <dbReference type="EMBL" id="OPJ60746.1"/>
    </source>
</evidence>
<dbReference type="Gene3D" id="2.40.128.10">
    <property type="match status" value="1"/>
</dbReference>
<sequence length="549" mass="61371">MKKPSKRSVLYFVIVVMVVVICVVTIEIVRRTGKSEQKSISSQVKKSKKRVSVHDPSVVKAGNKYYVFGSHIEAAQSTDLQNWTKFTNSYKTPGNKLYGNLSKNLAGSFAWAGKDDSDCKGGYSVWAPYVFWNKNYVNDNGKKGAYMIYYCTSSTYKRSCIGYAVSQNIEGPYKYVDTIVYSGFTKDEAYDSGSEINTKYTNTNIKKLIDKGTIKGPNSKWFGDGGVYNTEYAPNAIDPDLFYDKEGKLWMVYGSWSGGIYMLQIDEQTGRAIYPGKDGIAAGGNVTDRYFGIKIAGGYTRSGEGPFVVYDKNTGYYYLYVSYAGLAANGGYNMRLFRSRNPQGPYLDAAGNKATLKGNVDNAYCGIKLMGNYKLKNMRVGYKSCGHNSSFIDSNGQMYLIYHTRFNTGSEYHEVRVHQMFVNKDGWPVVAPYEYSGDNISKEGYSEKDVVGEYEFINHGTSNSGDTMLETKKIILNKDRTVTGDLKGNWTMKNGTYNMSVTINNITYKGVFFRQQDESDKVSKVMTFSAVGTNNECVWGSKSAKLKAN</sequence>
<dbReference type="Proteomes" id="UP000190080">
    <property type="component" value="Unassembled WGS sequence"/>
</dbReference>
<dbReference type="Gene3D" id="2.115.10.20">
    <property type="entry name" value="Glycosyl hydrolase domain, family 43"/>
    <property type="match status" value="1"/>
</dbReference>
<accession>A0A1V4ILD6</accession>
<dbReference type="AlphaFoldDB" id="A0A1V4ILD6"/>
<dbReference type="PANTHER" id="PTHR43301">
    <property type="entry name" value="ARABINAN ENDO-1,5-ALPHA-L-ARABINOSIDASE"/>
    <property type="match status" value="1"/>
</dbReference>
<dbReference type="GO" id="GO:0005975">
    <property type="term" value="P:carbohydrate metabolic process"/>
    <property type="evidence" value="ECO:0007669"/>
    <property type="project" value="InterPro"/>
</dbReference>
<dbReference type="InterPro" id="IPR006710">
    <property type="entry name" value="Glyco_hydro_43"/>
</dbReference>
<keyword evidence="8" id="KW-0472">Membrane</keyword>
<evidence type="ECO:0000256" key="5">
    <source>
        <dbReference type="PIRSR" id="PIRSR606710-1"/>
    </source>
</evidence>
<keyword evidence="11" id="KW-1185">Reference proteome</keyword>
<feature type="active site" description="Proton acceptor" evidence="5">
    <location>
        <position position="55"/>
    </location>
</feature>
<evidence type="ECO:0000256" key="1">
    <source>
        <dbReference type="ARBA" id="ARBA00004834"/>
    </source>
</evidence>
<organism evidence="10 11">
    <name type="scientific">Clostridium oryzae</name>
    <dbReference type="NCBI Taxonomy" id="1450648"/>
    <lineage>
        <taxon>Bacteria</taxon>
        <taxon>Bacillati</taxon>
        <taxon>Bacillota</taxon>
        <taxon>Clostridia</taxon>
        <taxon>Eubacteriales</taxon>
        <taxon>Clostridiaceae</taxon>
        <taxon>Clostridium</taxon>
    </lineage>
</organism>
<comment type="similarity">
    <text evidence="2 7">Belongs to the glycosyl hydrolase 43 family.</text>
</comment>
<dbReference type="Pfam" id="PF04616">
    <property type="entry name" value="Glyco_hydro_43"/>
    <property type="match status" value="1"/>
</dbReference>
<dbReference type="SUPFAM" id="SSF75005">
    <property type="entry name" value="Arabinanase/levansucrase/invertase"/>
    <property type="match status" value="1"/>
</dbReference>